<keyword evidence="4 8" id="KW-1003">Cell membrane</keyword>
<name>I3UDB7_ADVKW</name>
<feature type="transmembrane region" description="Helical" evidence="8">
    <location>
        <begin position="21"/>
        <end position="40"/>
    </location>
</feature>
<dbReference type="EMBL" id="CP003555">
    <property type="protein sequence ID" value="AFK63005.1"/>
    <property type="molecule type" value="Genomic_DNA"/>
</dbReference>
<keyword evidence="10" id="KW-1185">Reference proteome</keyword>
<evidence type="ECO:0000313" key="10">
    <source>
        <dbReference type="Proteomes" id="UP000005267"/>
    </source>
</evidence>
<dbReference type="Pfam" id="PF01925">
    <property type="entry name" value="TauE"/>
    <property type="match status" value="1"/>
</dbReference>
<feature type="transmembrane region" description="Helical" evidence="8">
    <location>
        <begin position="52"/>
        <end position="78"/>
    </location>
</feature>
<dbReference type="PANTHER" id="PTHR30269:SF32">
    <property type="entry name" value="MEMBRANE TRANSPORTER PROTEIN-RELATED"/>
    <property type="match status" value="1"/>
</dbReference>
<comment type="similarity">
    <text evidence="2 8">Belongs to the 4-toluene sulfonate uptake permease (TSUP) (TC 2.A.102) family.</text>
</comment>
<keyword evidence="6 8" id="KW-1133">Transmembrane helix</keyword>
<gene>
    <name evidence="9" type="ordered locus">TKWG_14805</name>
</gene>
<evidence type="ECO:0000256" key="7">
    <source>
        <dbReference type="ARBA" id="ARBA00023136"/>
    </source>
</evidence>
<dbReference type="AlphaFoldDB" id="I3UDB7"/>
<evidence type="ECO:0000256" key="6">
    <source>
        <dbReference type="ARBA" id="ARBA00022989"/>
    </source>
</evidence>
<dbReference type="GO" id="GO:0005886">
    <property type="term" value="C:plasma membrane"/>
    <property type="evidence" value="ECO:0007669"/>
    <property type="project" value="UniProtKB-SubCell"/>
</dbReference>
<feature type="transmembrane region" description="Helical" evidence="8">
    <location>
        <begin position="149"/>
        <end position="175"/>
    </location>
</feature>
<feature type="transmembrane region" description="Helical" evidence="8">
    <location>
        <begin position="90"/>
        <end position="112"/>
    </location>
</feature>
<protein>
    <recommendedName>
        <fullName evidence="8">Probable membrane transporter protein</fullName>
    </recommendedName>
</protein>
<dbReference type="Proteomes" id="UP000005267">
    <property type="component" value="Chromosome"/>
</dbReference>
<dbReference type="KEGG" id="aka:TKWG_14805"/>
<feature type="transmembrane region" description="Helical" evidence="8">
    <location>
        <begin position="215"/>
        <end position="233"/>
    </location>
</feature>
<feature type="transmembrane region" description="Helical" evidence="8">
    <location>
        <begin position="245"/>
        <end position="266"/>
    </location>
</feature>
<evidence type="ECO:0000256" key="4">
    <source>
        <dbReference type="ARBA" id="ARBA00022475"/>
    </source>
</evidence>
<dbReference type="InterPro" id="IPR002781">
    <property type="entry name" value="TM_pro_TauE-like"/>
</dbReference>
<keyword evidence="3" id="KW-0813">Transport</keyword>
<dbReference type="InterPro" id="IPR052017">
    <property type="entry name" value="TSUP"/>
</dbReference>
<comment type="subcellular location">
    <subcellularLocation>
        <location evidence="1 8">Cell membrane</location>
        <topology evidence="1 8">Multi-pass membrane protein</topology>
    </subcellularLocation>
</comment>
<proteinExistence type="inferred from homology"/>
<evidence type="ECO:0000256" key="1">
    <source>
        <dbReference type="ARBA" id="ARBA00004651"/>
    </source>
</evidence>
<evidence type="ECO:0000256" key="2">
    <source>
        <dbReference type="ARBA" id="ARBA00009142"/>
    </source>
</evidence>
<evidence type="ECO:0000256" key="5">
    <source>
        <dbReference type="ARBA" id="ARBA00022692"/>
    </source>
</evidence>
<accession>I3UDB7</accession>
<keyword evidence="7 8" id="KW-0472">Membrane</keyword>
<dbReference type="HOGENOM" id="CLU_054750_7_1_4"/>
<evidence type="ECO:0000256" key="8">
    <source>
        <dbReference type="RuleBase" id="RU363041"/>
    </source>
</evidence>
<evidence type="ECO:0000313" key="9">
    <source>
        <dbReference type="EMBL" id="AFK63005.1"/>
    </source>
</evidence>
<dbReference type="STRING" id="1036672.TKWG_14805"/>
<feature type="transmembrane region" description="Helical" evidence="8">
    <location>
        <begin position="118"/>
        <end position="137"/>
    </location>
</feature>
<reference evidence="10" key="2">
    <citation type="journal article" date="2013" name="PLoS ONE">
        <title>Genome implosion elicits host-confinement in Alcaligenaceae: evidence from the comparative genomics of Tetrathiobacter kashmirensis, a pathogen in the making.</title>
        <authorList>
            <person name="Ghosh W."/>
            <person name="Alam M."/>
            <person name="Roy C."/>
            <person name="Pyne P."/>
            <person name="George A."/>
            <person name="Chakraborty R."/>
            <person name="Majumder S."/>
            <person name="Agarwal A."/>
            <person name="Chakraborty S."/>
            <person name="Majumdar S."/>
            <person name="Gupta S.K."/>
        </authorList>
    </citation>
    <scope>NUCLEOTIDE SEQUENCE [LARGE SCALE GENOMIC DNA]</scope>
    <source>
        <strain evidence="10">WT001</strain>
    </source>
</reference>
<keyword evidence="5 8" id="KW-0812">Transmembrane</keyword>
<organism evidence="9 10">
    <name type="scientific">Advenella kashmirensis (strain DSM 17095 / LMG 22695 / WT001)</name>
    <name type="common">Tetrathiobacter kashmirensis</name>
    <dbReference type="NCBI Taxonomy" id="1036672"/>
    <lineage>
        <taxon>Bacteria</taxon>
        <taxon>Pseudomonadati</taxon>
        <taxon>Pseudomonadota</taxon>
        <taxon>Betaproteobacteria</taxon>
        <taxon>Burkholderiales</taxon>
        <taxon>Alcaligenaceae</taxon>
    </lineage>
</organism>
<evidence type="ECO:0000256" key="3">
    <source>
        <dbReference type="ARBA" id="ARBA00022448"/>
    </source>
</evidence>
<reference evidence="9 10" key="1">
    <citation type="journal article" date="2011" name="J. Bacteriol.">
        <title>Whole-genome shotgun sequencing of the sulfur-oxidizing chemoautotroph Tetrathiobacter kashmirensis.</title>
        <authorList>
            <person name="Ghosh W."/>
            <person name="George A."/>
            <person name="Agarwal A."/>
            <person name="Raj P."/>
            <person name="Alam M."/>
            <person name="Pyne P."/>
            <person name="Das Gupta S.K."/>
        </authorList>
    </citation>
    <scope>NUCLEOTIDE SEQUENCE [LARGE SCALE GENOMIC DNA]</scope>
    <source>
        <strain evidence="9 10">WT001</strain>
    </source>
</reference>
<dbReference type="PANTHER" id="PTHR30269">
    <property type="entry name" value="TRANSMEMBRANE PROTEIN YFCA"/>
    <property type="match status" value="1"/>
</dbReference>
<sequence>MARKSMDFFTQYLSIFNANQAYSFGALALVTIVFILAGAVKGVVGLGLPTISMALLALLMSPAQAAALLVIPSLLTNIWQMRPFHAVPQLCRSIGTMQIGIFAGTIAGAWLFGAPAGHAASVALGVALVAYACWGLTGRSIVISPAAQIWMGPLVGFVTGFITAATGVFVVPAVPYLQALQLSRDRLIQAMGVSFTVSTIALALGLWLNHSYSPGAAGISLLMLIPALVGMSLGRSLRQRLSVALFKQVFFCSLIVLGLYQVAAAAA</sequence>
<feature type="transmembrane region" description="Helical" evidence="8">
    <location>
        <begin position="187"/>
        <end position="208"/>
    </location>
</feature>